<accession>A0A1T4YP08</accession>
<dbReference type="Proteomes" id="UP000189735">
    <property type="component" value="Unassembled WGS sequence"/>
</dbReference>
<dbReference type="Pfam" id="PF13472">
    <property type="entry name" value="Lipase_GDSL_2"/>
    <property type="match status" value="1"/>
</dbReference>
<dbReference type="InterPro" id="IPR036514">
    <property type="entry name" value="SGNH_hydro_sf"/>
</dbReference>
<evidence type="ECO:0000313" key="3">
    <source>
        <dbReference type="EMBL" id="SKB02991.1"/>
    </source>
</evidence>
<dbReference type="InterPro" id="IPR013830">
    <property type="entry name" value="SGNH_hydro"/>
</dbReference>
<protein>
    <submittedName>
        <fullName evidence="3">Lysophospholipase L1</fullName>
    </submittedName>
</protein>
<sequence length="251" mass="26007">MNAKRRNKRAVAVVIAGSMLVSAAVVSVIVQSVTHGSGEHIHIDSRSAALSATTVPTAPTAGSVEAESEPGPVVVAIGDSIMDGHNVKSSHAWPQLIGAATNWQLTDLAADGSGFVAVGDDGGTFQDQAVEAVELNPSIVIIAASSNDLDEDPDEVASQTMETMSYLRDELPDARIFALNAFWGDTTPPDELGDLDADILRASEAVDADYLDIGQPLAGQPELMQFDDIHPVSKGLTVIAAAVAAAIREAG</sequence>
<evidence type="ECO:0000313" key="4">
    <source>
        <dbReference type="Proteomes" id="UP000189735"/>
    </source>
</evidence>
<reference evidence="4" key="1">
    <citation type="submission" date="2017-02" db="EMBL/GenBank/DDBJ databases">
        <authorList>
            <person name="Varghese N."/>
            <person name="Submissions S."/>
        </authorList>
    </citation>
    <scope>NUCLEOTIDE SEQUENCE [LARGE SCALE GENOMIC DNA]</scope>
    <source>
        <strain evidence="4">VKM Ac-2052</strain>
    </source>
</reference>
<feature type="signal peptide" evidence="1">
    <location>
        <begin position="1"/>
        <end position="23"/>
    </location>
</feature>
<keyword evidence="1" id="KW-0732">Signal</keyword>
<dbReference type="EMBL" id="FUYG01000014">
    <property type="protein sequence ID" value="SKB02991.1"/>
    <property type="molecule type" value="Genomic_DNA"/>
</dbReference>
<feature type="chain" id="PRO_5038531354" evidence="1">
    <location>
        <begin position="24"/>
        <end position="251"/>
    </location>
</feature>
<name>A0A1T4YP08_9MICO</name>
<dbReference type="SUPFAM" id="SSF52266">
    <property type="entry name" value="SGNH hydrolase"/>
    <property type="match status" value="1"/>
</dbReference>
<gene>
    <name evidence="3" type="ORF">SAMN06295879_3628</name>
</gene>
<evidence type="ECO:0000259" key="2">
    <source>
        <dbReference type="Pfam" id="PF13472"/>
    </source>
</evidence>
<evidence type="ECO:0000256" key="1">
    <source>
        <dbReference type="SAM" id="SignalP"/>
    </source>
</evidence>
<organism evidence="3 4">
    <name type="scientific">Agreia bicolorata</name>
    <dbReference type="NCBI Taxonomy" id="110935"/>
    <lineage>
        <taxon>Bacteria</taxon>
        <taxon>Bacillati</taxon>
        <taxon>Actinomycetota</taxon>
        <taxon>Actinomycetes</taxon>
        <taxon>Micrococcales</taxon>
        <taxon>Microbacteriaceae</taxon>
        <taxon>Agreia</taxon>
    </lineage>
</organism>
<feature type="domain" description="SGNH hydrolase-type esterase" evidence="2">
    <location>
        <begin position="76"/>
        <end position="235"/>
    </location>
</feature>
<proteinExistence type="predicted"/>
<dbReference type="Gene3D" id="3.40.50.1110">
    <property type="entry name" value="SGNH hydrolase"/>
    <property type="match status" value="1"/>
</dbReference>
<dbReference type="CDD" id="cd00229">
    <property type="entry name" value="SGNH_hydrolase"/>
    <property type="match status" value="1"/>
</dbReference>
<dbReference type="RefSeq" id="WP_078715528.1">
    <property type="nucleotide sequence ID" value="NZ_FUYG01000014.1"/>
</dbReference>
<dbReference type="AlphaFoldDB" id="A0A1T4YP08"/>